<dbReference type="SMART" id="SM00220">
    <property type="entry name" value="S_TKc"/>
    <property type="match status" value="1"/>
</dbReference>
<evidence type="ECO:0000256" key="7">
    <source>
        <dbReference type="SAM" id="MobiDB-lite"/>
    </source>
</evidence>
<gene>
    <name evidence="10" type="ORF">COCSUDRAFT_48923</name>
</gene>
<dbReference type="GeneID" id="17037305"/>
<dbReference type="InterPro" id="IPR008271">
    <property type="entry name" value="Ser/Thr_kinase_AS"/>
</dbReference>
<keyword evidence="8" id="KW-0472">Membrane</keyword>
<organism evidence="10 11">
    <name type="scientific">Coccomyxa subellipsoidea (strain C-169)</name>
    <name type="common">Green microalga</name>
    <dbReference type="NCBI Taxonomy" id="574566"/>
    <lineage>
        <taxon>Eukaryota</taxon>
        <taxon>Viridiplantae</taxon>
        <taxon>Chlorophyta</taxon>
        <taxon>core chlorophytes</taxon>
        <taxon>Trebouxiophyceae</taxon>
        <taxon>Trebouxiophyceae incertae sedis</taxon>
        <taxon>Coccomyxaceae</taxon>
        <taxon>Coccomyxa</taxon>
        <taxon>Coccomyxa subellipsoidea</taxon>
    </lineage>
</organism>
<dbReference type="STRING" id="574566.I0YLU6"/>
<feature type="region of interest" description="Disordered" evidence="7">
    <location>
        <begin position="286"/>
        <end position="317"/>
    </location>
</feature>
<dbReference type="RefSeq" id="XP_005643909.1">
    <property type="nucleotide sequence ID" value="XM_005643852.1"/>
</dbReference>
<evidence type="ECO:0000313" key="11">
    <source>
        <dbReference type="Proteomes" id="UP000007264"/>
    </source>
</evidence>
<evidence type="ECO:0000256" key="1">
    <source>
        <dbReference type="ARBA" id="ARBA00022527"/>
    </source>
</evidence>
<dbReference type="Proteomes" id="UP000007264">
    <property type="component" value="Unassembled WGS sequence"/>
</dbReference>
<feature type="domain" description="Protein kinase" evidence="9">
    <location>
        <begin position="212"/>
        <end position="538"/>
    </location>
</feature>
<evidence type="ECO:0000256" key="6">
    <source>
        <dbReference type="PROSITE-ProRule" id="PRU10141"/>
    </source>
</evidence>
<dbReference type="Gene3D" id="3.30.200.20">
    <property type="entry name" value="Phosphorylase Kinase, domain 1"/>
    <property type="match status" value="1"/>
</dbReference>
<dbReference type="PANTHER" id="PTHR44329">
    <property type="entry name" value="SERINE/THREONINE-PROTEIN KINASE TNNI3K-RELATED"/>
    <property type="match status" value="1"/>
</dbReference>
<feature type="compositionally biased region" description="Polar residues" evidence="7">
    <location>
        <begin position="166"/>
        <end position="183"/>
    </location>
</feature>
<dbReference type="OrthoDB" id="1711006at2759"/>
<dbReference type="PROSITE" id="PS00107">
    <property type="entry name" value="PROTEIN_KINASE_ATP"/>
    <property type="match status" value="1"/>
</dbReference>
<dbReference type="EMBL" id="AGSI01000019">
    <property type="protein sequence ID" value="EIE19365.1"/>
    <property type="molecule type" value="Genomic_DNA"/>
</dbReference>
<evidence type="ECO:0000256" key="2">
    <source>
        <dbReference type="ARBA" id="ARBA00022679"/>
    </source>
</evidence>
<evidence type="ECO:0000256" key="3">
    <source>
        <dbReference type="ARBA" id="ARBA00022741"/>
    </source>
</evidence>
<dbReference type="SUPFAM" id="SSF56112">
    <property type="entry name" value="Protein kinase-like (PK-like)"/>
    <property type="match status" value="1"/>
</dbReference>
<dbReference type="PANTHER" id="PTHR44329:SF214">
    <property type="entry name" value="PROTEIN KINASE DOMAIN-CONTAINING PROTEIN"/>
    <property type="match status" value="1"/>
</dbReference>
<evidence type="ECO:0000256" key="8">
    <source>
        <dbReference type="SAM" id="Phobius"/>
    </source>
</evidence>
<comment type="caution">
    <text evidence="10">The sequence shown here is derived from an EMBL/GenBank/DDBJ whole genome shotgun (WGS) entry which is preliminary data.</text>
</comment>
<keyword evidence="8" id="KW-1133">Transmembrane helix</keyword>
<evidence type="ECO:0000259" key="9">
    <source>
        <dbReference type="PROSITE" id="PS50011"/>
    </source>
</evidence>
<dbReference type="eggNOG" id="KOG0192">
    <property type="taxonomic scope" value="Eukaryota"/>
</dbReference>
<name>I0YLU6_COCSC</name>
<keyword evidence="11" id="KW-1185">Reference proteome</keyword>
<evidence type="ECO:0000256" key="4">
    <source>
        <dbReference type="ARBA" id="ARBA00022777"/>
    </source>
</evidence>
<sequence length="563" mass="60411">MEKTKVGNAELSGKGTGQGWWWLGAGTISLASVAAYTLYRKRRSLSACQPTAAVENVSASEPDSAQLPPPKQPVFPVSLAKESEHTVLMPSMRIEPLPTPFDTAFNRDRPVCDSAQSLPAACGLPPSGPSAAAAVAATALSEPAPASDIPTAFGLSDPAPMDDYTSWKSGSAANSGRGTGSSRAKSENLDALLGMADLLRTRGAGATQECLPDLGAVLGRGSFGKVYKGRWKGAMVAVKIIEHSADENSKMESFRENLVSSNIQHPNVLITYKVITLGKHGKVTGAQPGSLDSARGSSGHTPQVAGTAPSPPRSTAGDFEEVHETWLLSEFCDKGNLDRAVSGGRFHDKSTGAPELMAIYRCLLDIAAGMDYLHSLGVLHGDLKGGNVLLKSTSMHDDPRGFVCKLGDFGLSRVLESNSTHVSTGTYGTVSYCAPELLKDGKLTKSADVYSFAMMMWEIYTGTPLFRGLNSSQARALPMLHLHMASSFRILQVFFKVLMGYRPPIPADMPQVYKDLMTACWDEDPANRPPFCDIERYLRAMYYNSGKGKPRDSRRSLELNPWG</sequence>
<dbReference type="InterPro" id="IPR000719">
    <property type="entry name" value="Prot_kinase_dom"/>
</dbReference>
<dbReference type="PROSITE" id="PS00108">
    <property type="entry name" value="PROTEIN_KINASE_ST"/>
    <property type="match status" value="1"/>
</dbReference>
<dbReference type="GO" id="GO:0005524">
    <property type="term" value="F:ATP binding"/>
    <property type="evidence" value="ECO:0007669"/>
    <property type="project" value="UniProtKB-UniRule"/>
</dbReference>
<dbReference type="KEGG" id="csl:COCSUDRAFT_48923"/>
<accession>I0YLU6</accession>
<dbReference type="AlphaFoldDB" id="I0YLU6"/>
<keyword evidence="8" id="KW-0812">Transmembrane</keyword>
<feature type="transmembrane region" description="Helical" evidence="8">
    <location>
        <begin position="20"/>
        <end position="39"/>
    </location>
</feature>
<dbReference type="GO" id="GO:0004674">
    <property type="term" value="F:protein serine/threonine kinase activity"/>
    <property type="evidence" value="ECO:0007669"/>
    <property type="project" value="UniProtKB-KW"/>
</dbReference>
<dbReference type="InterPro" id="IPR051681">
    <property type="entry name" value="Ser/Thr_Kinases-Pseudokinases"/>
</dbReference>
<evidence type="ECO:0000313" key="10">
    <source>
        <dbReference type="EMBL" id="EIE19365.1"/>
    </source>
</evidence>
<evidence type="ECO:0000256" key="5">
    <source>
        <dbReference type="ARBA" id="ARBA00022840"/>
    </source>
</evidence>
<dbReference type="Pfam" id="PF07714">
    <property type="entry name" value="PK_Tyr_Ser-Thr"/>
    <property type="match status" value="2"/>
</dbReference>
<dbReference type="Gene3D" id="1.10.510.10">
    <property type="entry name" value="Transferase(Phosphotransferase) domain 1"/>
    <property type="match status" value="1"/>
</dbReference>
<keyword evidence="4" id="KW-0418">Kinase</keyword>
<dbReference type="PROSITE" id="PS50011">
    <property type="entry name" value="PROTEIN_KINASE_DOM"/>
    <property type="match status" value="1"/>
</dbReference>
<keyword evidence="1" id="KW-0723">Serine/threonine-protein kinase</keyword>
<dbReference type="InterPro" id="IPR017441">
    <property type="entry name" value="Protein_kinase_ATP_BS"/>
</dbReference>
<feature type="region of interest" description="Disordered" evidence="7">
    <location>
        <begin position="165"/>
        <end position="185"/>
    </location>
</feature>
<reference evidence="10 11" key="1">
    <citation type="journal article" date="2012" name="Genome Biol.">
        <title>The genome of the polar eukaryotic microalga coccomyxa subellipsoidea reveals traits of cold adaptation.</title>
        <authorList>
            <person name="Blanc G."/>
            <person name="Agarkova I."/>
            <person name="Grimwood J."/>
            <person name="Kuo A."/>
            <person name="Brueggeman A."/>
            <person name="Dunigan D."/>
            <person name="Gurnon J."/>
            <person name="Ladunga I."/>
            <person name="Lindquist E."/>
            <person name="Lucas S."/>
            <person name="Pangilinan J."/>
            <person name="Proschold T."/>
            <person name="Salamov A."/>
            <person name="Schmutz J."/>
            <person name="Weeks D."/>
            <person name="Yamada T."/>
            <person name="Claverie J.M."/>
            <person name="Grigoriev I."/>
            <person name="Van Etten J."/>
            <person name="Lomsadze A."/>
            <person name="Borodovsky M."/>
        </authorList>
    </citation>
    <scope>NUCLEOTIDE SEQUENCE [LARGE SCALE GENOMIC DNA]</scope>
    <source>
        <strain evidence="10 11">C-169</strain>
    </source>
</reference>
<protein>
    <submittedName>
        <fullName evidence="10">Kinase-like protein</fullName>
    </submittedName>
</protein>
<dbReference type="InterPro" id="IPR011009">
    <property type="entry name" value="Kinase-like_dom_sf"/>
</dbReference>
<dbReference type="InterPro" id="IPR001245">
    <property type="entry name" value="Ser-Thr/Tyr_kinase_cat_dom"/>
</dbReference>
<keyword evidence="2" id="KW-0808">Transferase</keyword>
<keyword evidence="3 6" id="KW-0547">Nucleotide-binding</keyword>
<proteinExistence type="predicted"/>
<feature type="binding site" evidence="6">
    <location>
        <position position="239"/>
    </location>
    <ligand>
        <name>ATP</name>
        <dbReference type="ChEBI" id="CHEBI:30616"/>
    </ligand>
</feature>
<keyword evidence="5 6" id="KW-0067">ATP-binding</keyword>